<proteinExistence type="predicted"/>
<dbReference type="eggNOG" id="ENOG502Z7R2">
    <property type="taxonomic scope" value="Bacteria"/>
</dbReference>
<reference evidence="2 3" key="1">
    <citation type="submission" date="2017-02" db="EMBL/GenBank/DDBJ databases">
        <title>The new phylogeny of genus Mycobacterium.</title>
        <authorList>
            <person name="Tortoli E."/>
            <person name="Trovato A."/>
            <person name="Cirillo D.M."/>
        </authorList>
    </citation>
    <scope>NUCLEOTIDE SEQUENCE [LARGE SCALE GENOMIC DNA]</scope>
    <source>
        <strain evidence="2 3">DSM 44338</strain>
    </source>
</reference>
<keyword evidence="1" id="KW-0812">Transmembrane</keyword>
<dbReference type="Proteomes" id="UP000192411">
    <property type="component" value="Unassembled WGS sequence"/>
</dbReference>
<keyword evidence="1" id="KW-1133">Transmembrane helix</keyword>
<dbReference type="RefSeq" id="WP_083128837.1">
    <property type="nucleotide sequence ID" value="NZ_MVIM01000021.1"/>
</dbReference>
<name>A0A1X0JGN3_9MYCO</name>
<dbReference type="OrthoDB" id="919086at2"/>
<feature type="transmembrane region" description="Helical" evidence="1">
    <location>
        <begin position="279"/>
        <end position="300"/>
    </location>
</feature>
<feature type="transmembrane region" description="Helical" evidence="1">
    <location>
        <begin position="179"/>
        <end position="198"/>
    </location>
</feature>
<dbReference type="AlphaFoldDB" id="A0A1X0JGN3"/>
<protein>
    <submittedName>
        <fullName evidence="2">Uncharacterized protein</fullName>
    </submittedName>
</protein>
<feature type="transmembrane region" description="Helical" evidence="1">
    <location>
        <begin position="12"/>
        <end position="34"/>
    </location>
</feature>
<dbReference type="STRING" id="75922.BST47_26610"/>
<feature type="transmembrane region" description="Helical" evidence="1">
    <location>
        <begin position="54"/>
        <end position="75"/>
    </location>
</feature>
<keyword evidence="1" id="KW-0472">Membrane</keyword>
<accession>A0A1X0JGN3</accession>
<keyword evidence="3" id="KW-1185">Reference proteome</keyword>
<feature type="transmembrane region" description="Helical" evidence="1">
    <location>
        <begin position="453"/>
        <end position="472"/>
    </location>
</feature>
<feature type="transmembrane region" description="Helical" evidence="1">
    <location>
        <begin position="307"/>
        <end position="326"/>
    </location>
</feature>
<evidence type="ECO:0000313" key="2">
    <source>
        <dbReference type="EMBL" id="ORB61676.1"/>
    </source>
</evidence>
<organism evidence="2 3">
    <name type="scientific">Mycolicibacterium tusciae</name>
    <dbReference type="NCBI Taxonomy" id="75922"/>
    <lineage>
        <taxon>Bacteria</taxon>
        <taxon>Bacillati</taxon>
        <taxon>Actinomycetota</taxon>
        <taxon>Actinomycetes</taxon>
        <taxon>Mycobacteriales</taxon>
        <taxon>Mycobacteriaceae</taxon>
        <taxon>Mycolicibacterium</taxon>
    </lineage>
</organism>
<feature type="transmembrane region" description="Helical" evidence="1">
    <location>
        <begin position="210"/>
        <end position="228"/>
    </location>
</feature>
<dbReference type="EMBL" id="MVIM01000021">
    <property type="protein sequence ID" value="ORB61676.1"/>
    <property type="molecule type" value="Genomic_DNA"/>
</dbReference>
<feature type="transmembrane region" description="Helical" evidence="1">
    <location>
        <begin position="125"/>
        <end position="142"/>
    </location>
</feature>
<evidence type="ECO:0000313" key="3">
    <source>
        <dbReference type="Proteomes" id="UP000192411"/>
    </source>
</evidence>
<evidence type="ECO:0000256" key="1">
    <source>
        <dbReference type="SAM" id="Phobius"/>
    </source>
</evidence>
<feature type="transmembrane region" description="Helical" evidence="1">
    <location>
        <begin position="149"/>
        <end position="167"/>
    </location>
</feature>
<gene>
    <name evidence="2" type="ORF">BST47_26610</name>
</gene>
<sequence>MLVSDVNSPSITLSPAYGALAAAGGAVSLFATYWDDAWHTDIGRDTALIPPHLALYGSVAVVGLVVLGWGLVALARTRSIRAALRQPGLLLAGLGGAVTLAAAPLDAFWHDAFGRDAVLWSPPHMLVVFASTTMAIGLLAGLRPTRRGMVEAALSAVVLGSALMTVLEYDTDVPQFSQILYLPVVLVSGLLTVAIIRALVPRPYAVTRGVAVYVAMRLIVVAALILIGRSTPDLPVAVVGLAVADLPWRGDVARYGATGAAVAALAWTASALGVASQPAAAVGVVAAPVIVVGVALVLATSWRTHPVWATAAALLAGASMLMLGPVPAANAHDPGQGQPVTSVQLTVVGDGRGNVRLDAVAPDAGSQLAADRIVARRGGQTLTAPLDEIGTGKFTGTIRLPEQGRWFLYVEFGRAGETVEAWLPVDSGWQGTTSAERELYVPAGTQPPTATQIGSGATIYAVGLILFGLALIQTRRIVRRRRDNPA</sequence>
<comment type="caution">
    <text evidence="2">The sequence shown here is derived from an EMBL/GenBank/DDBJ whole genome shotgun (WGS) entry which is preliminary data.</text>
</comment>
<feature type="transmembrane region" description="Helical" evidence="1">
    <location>
        <begin position="87"/>
        <end position="105"/>
    </location>
</feature>